<dbReference type="Proteomes" id="UP000254777">
    <property type="component" value="Unassembled WGS sequence"/>
</dbReference>
<keyword evidence="6 10" id="KW-0274">FAD</keyword>
<reference evidence="13 14" key="1">
    <citation type="submission" date="2018-06" db="EMBL/GenBank/DDBJ databases">
        <authorList>
            <consortium name="Pathogen Informatics"/>
            <person name="Doyle S."/>
        </authorList>
    </citation>
    <scope>NUCLEOTIDE SEQUENCE [LARGE SCALE GENOMIC DNA]</scope>
    <source>
        <strain evidence="13 14">NCTC11088</strain>
    </source>
</reference>
<comment type="cofactor">
    <cofactor evidence="11">
        <name>Mg(2+)</name>
        <dbReference type="ChEBI" id="CHEBI:18420"/>
    </cofactor>
    <cofactor evidence="11">
        <name>Mn(2+)</name>
        <dbReference type="ChEBI" id="CHEBI:29035"/>
    </cofactor>
    <text evidence="11">Magnesium. Can also use manganese.</text>
</comment>
<dbReference type="InterPro" id="IPR003374">
    <property type="entry name" value="ApbE-like_sf"/>
</dbReference>
<dbReference type="GO" id="GO:0046872">
    <property type="term" value="F:metal ion binding"/>
    <property type="evidence" value="ECO:0007669"/>
    <property type="project" value="UniProtKB-UniRule"/>
</dbReference>
<dbReference type="PANTHER" id="PTHR30040">
    <property type="entry name" value="THIAMINE BIOSYNTHESIS LIPOPROTEIN APBE"/>
    <property type="match status" value="1"/>
</dbReference>
<evidence type="ECO:0000256" key="11">
    <source>
        <dbReference type="PIRSR" id="PIRSR006268-2"/>
    </source>
</evidence>
<dbReference type="PROSITE" id="PS51257">
    <property type="entry name" value="PROKAR_LIPOPROTEIN"/>
    <property type="match status" value="1"/>
</dbReference>
<evidence type="ECO:0000256" key="4">
    <source>
        <dbReference type="ARBA" id="ARBA00022679"/>
    </source>
</evidence>
<dbReference type="InterPro" id="IPR024932">
    <property type="entry name" value="ApbE"/>
</dbReference>
<comment type="function">
    <text evidence="12">Flavin transferase that catalyzes the transfer of the FMN moiety of FAD and its covalent binding to the hydroxyl group of a threonine residue in a target flavoprotein.</text>
</comment>
<name>A0A379DGE0_9FIRM</name>
<feature type="binding site" evidence="11">
    <location>
        <position position="197"/>
    </location>
    <ligand>
        <name>Mg(2+)</name>
        <dbReference type="ChEBI" id="CHEBI:18420"/>
    </ligand>
</feature>
<keyword evidence="4 10" id="KW-0808">Transferase</keyword>
<feature type="binding site" evidence="11">
    <location>
        <position position="312"/>
    </location>
    <ligand>
        <name>Mg(2+)</name>
        <dbReference type="ChEBI" id="CHEBI:18420"/>
    </ligand>
</feature>
<dbReference type="SUPFAM" id="SSF143631">
    <property type="entry name" value="ApbE-like"/>
    <property type="match status" value="1"/>
</dbReference>
<evidence type="ECO:0000256" key="2">
    <source>
        <dbReference type="ARBA" id="ARBA00016337"/>
    </source>
</evidence>
<keyword evidence="3 10" id="KW-0285">Flavoprotein</keyword>
<proteinExistence type="inferred from homology"/>
<evidence type="ECO:0000256" key="7">
    <source>
        <dbReference type="ARBA" id="ARBA00022842"/>
    </source>
</evidence>
<accession>A0A379DGE0</accession>
<dbReference type="Gene3D" id="3.10.520.10">
    <property type="entry name" value="ApbE-like domains"/>
    <property type="match status" value="1"/>
</dbReference>
<keyword evidence="12" id="KW-0997">Cell inner membrane</keyword>
<dbReference type="EMBL" id="UGTH01000001">
    <property type="protein sequence ID" value="SUB76343.1"/>
    <property type="molecule type" value="Genomic_DNA"/>
</dbReference>
<keyword evidence="7 10" id="KW-0460">Magnesium</keyword>
<dbReference type="Pfam" id="PF02424">
    <property type="entry name" value="ApbE"/>
    <property type="match status" value="1"/>
</dbReference>
<evidence type="ECO:0000256" key="6">
    <source>
        <dbReference type="ARBA" id="ARBA00022827"/>
    </source>
</evidence>
<sequence length="357" mass="40712">MKKIFIIICLLILTACGGNKPNEIEENNTKMQKYEIQFFEAFDTVTTFQIYDTDEKTANEKLEKMRNEYFRLHREFDRYNNYENLNNLKIINDNAGVQPVEVSDDLYNLIETTLEREKTISNKVNIAMGPIIDIWAKYREAHLDGGEAEAIKQFGHPLPEREELEALRNLTDTTKIKTDKKTKTIYIEKGMKLDLGAVAKGYATEKIGEYAKQIGVKSGLISAGGNVKLIGKHPIKETYTVAIQNPNDKGDNSTFLAVLNLNDTSVVTSGDYQRYFEYNGRKYHHIIDPKTLYPEGEYNSISIITKDSGLSDYLSTTLFLSTEDEIKKISEEQDVEVIWNTLSGELKETGHMLEGEE</sequence>
<evidence type="ECO:0000256" key="1">
    <source>
        <dbReference type="ARBA" id="ARBA00011955"/>
    </source>
</evidence>
<comment type="similarity">
    <text evidence="10 12">Belongs to the ApbE family.</text>
</comment>
<protein>
    <recommendedName>
        <fullName evidence="2 10">FAD:protein FMN transferase</fullName>
        <ecNumber evidence="1 10">2.7.1.180</ecNumber>
    </recommendedName>
    <alternativeName>
        <fullName evidence="8 10">Flavin transferase</fullName>
    </alternativeName>
</protein>
<feature type="binding site" evidence="11">
    <location>
        <position position="316"/>
    </location>
    <ligand>
        <name>Mg(2+)</name>
        <dbReference type="ChEBI" id="CHEBI:18420"/>
    </ligand>
</feature>
<keyword evidence="5 10" id="KW-0479">Metal-binding</keyword>
<comment type="catalytic activity">
    <reaction evidence="9 10 12">
        <text>L-threonyl-[protein] + FAD = FMN-L-threonyl-[protein] + AMP + H(+)</text>
        <dbReference type="Rhea" id="RHEA:36847"/>
        <dbReference type="Rhea" id="RHEA-COMP:11060"/>
        <dbReference type="Rhea" id="RHEA-COMP:11061"/>
        <dbReference type="ChEBI" id="CHEBI:15378"/>
        <dbReference type="ChEBI" id="CHEBI:30013"/>
        <dbReference type="ChEBI" id="CHEBI:57692"/>
        <dbReference type="ChEBI" id="CHEBI:74257"/>
        <dbReference type="ChEBI" id="CHEBI:456215"/>
        <dbReference type="EC" id="2.7.1.180"/>
    </reaction>
</comment>
<dbReference type="GO" id="GO:0005886">
    <property type="term" value="C:plasma membrane"/>
    <property type="evidence" value="ECO:0007669"/>
    <property type="project" value="UniProtKB-SubCell"/>
</dbReference>
<evidence type="ECO:0000256" key="3">
    <source>
        <dbReference type="ARBA" id="ARBA00022630"/>
    </source>
</evidence>
<dbReference type="PIRSF" id="PIRSF006268">
    <property type="entry name" value="ApbE"/>
    <property type="match status" value="1"/>
</dbReference>
<keyword evidence="12" id="KW-0472">Membrane</keyword>
<keyword evidence="12" id="KW-1003">Cell membrane</keyword>
<dbReference type="PANTHER" id="PTHR30040:SF2">
    <property type="entry name" value="FAD:PROTEIN FMN TRANSFERASE"/>
    <property type="match status" value="1"/>
</dbReference>
<evidence type="ECO:0000256" key="8">
    <source>
        <dbReference type="ARBA" id="ARBA00031306"/>
    </source>
</evidence>
<keyword evidence="12 13" id="KW-0449">Lipoprotein</keyword>
<comment type="subcellular location">
    <subcellularLocation>
        <location evidence="12">Cell inner membrane</location>
        <topology evidence="12">Lipid-anchor</topology>
        <orientation evidence="12">Periplasmic side</orientation>
    </subcellularLocation>
</comment>
<evidence type="ECO:0000256" key="12">
    <source>
        <dbReference type="RuleBase" id="RU363002"/>
    </source>
</evidence>
<gene>
    <name evidence="13" type="primary">apbE_2</name>
    <name evidence="13" type="ORF">NCTC11088_02160</name>
</gene>
<dbReference type="AlphaFoldDB" id="A0A379DGE0"/>
<dbReference type="EC" id="2.7.1.180" evidence="1 10"/>
<evidence type="ECO:0000256" key="5">
    <source>
        <dbReference type="ARBA" id="ARBA00022723"/>
    </source>
</evidence>
<evidence type="ECO:0000313" key="13">
    <source>
        <dbReference type="EMBL" id="SUB76343.1"/>
    </source>
</evidence>
<evidence type="ECO:0000313" key="14">
    <source>
        <dbReference type="Proteomes" id="UP000254777"/>
    </source>
</evidence>
<evidence type="ECO:0000256" key="10">
    <source>
        <dbReference type="PIRNR" id="PIRNR006268"/>
    </source>
</evidence>
<evidence type="ECO:0000256" key="9">
    <source>
        <dbReference type="ARBA" id="ARBA00048540"/>
    </source>
</evidence>
<organism evidence="13 14">
    <name type="scientific">Peptoniphilus indolicus</name>
    <dbReference type="NCBI Taxonomy" id="33030"/>
    <lineage>
        <taxon>Bacteria</taxon>
        <taxon>Bacillati</taxon>
        <taxon>Bacillota</taxon>
        <taxon>Tissierellia</taxon>
        <taxon>Tissierellales</taxon>
        <taxon>Peptoniphilaceae</taxon>
        <taxon>Peptoniphilus</taxon>
    </lineage>
</organism>
<dbReference type="GO" id="GO:0016740">
    <property type="term" value="F:transferase activity"/>
    <property type="evidence" value="ECO:0007669"/>
    <property type="project" value="UniProtKB-UniRule"/>
</dbReference>